<protein>
    <submittedName>
        <fullName evidence="7">Transcription factor ACEII</fullName>
    </submittedName>
</protein>
<reference evidence="8" key="1">
    <citation type="journal article" date="2012" name="BMC Genomics">
        <title>Genome sequence of the necrotrophic fungus Penicillium digitatum, the main postharvest pathogen of citrus.</title>
        <authorList>
            <person name="Marcet-Houben M."/>
            <person name="Ballester A.-R."/>
            <person name="de la Fuente B."/>
            <person name="Harries E."/>
            <person name="Marcos J.F."/>
            <person name="Gonzalez-Candelas L."/>
            <person name="Gabaldon T."/>
        </authorList>
    </citation>
    <scope>NUCLEOTIDE SEQUENCE [LARGE SCALE GENOMIC DNA]</scope>
    <source>
        <strain evidence="8">PHI26 / CECT 20796</strain>
    </source>
</reference>
<dbReference type="InterPro" id="IPR001138">
    <property type="entry name" value="Zn2Cys6_DnaBD"/>
</dbReference>
<evidence type="ECO:0000256" key="3">
    <source>
        <dbReference type="ARBA" id="ARBA00023125"/>
    </source>
</evidence>
<evidence type="ECO:0000313" key="8">
    <source>
        <dbReference type="Proteomes" id="UP000009882"/>
    </source>
</evidence>
<keyword evidence="8" id="KW-1185">Reference proteome</keyword>
<dbReference type="GO" id="GO:0008270">
    <property type="term" value="F:zinc ion binding"/>
    <property type="evidence" value="ECO:0007669"/>
    <property type="project" value="InterPro"/>
</dbReference>
<dbReference type="CDD" id="cd00067">
    <property type="entry name" value="GAL4"/>
    <property type="match status" value="1"/>
</dbReference>
<dbReference type="GO" id="GO:0000981">
    <property type="term" value="F:DNA-binding transcription factor activity, RNA polymerase II-specific"/>
    <property type="evidence" value="ECO:0007669"/>
    <property type="project" value="InterPro"/>
</dbReference>
<evidence type="ECO:0000256" key="5">
    <source>
        <dbReference type="ARBA" id="ARBA00023242"/>
    </source>
</evidence>
<dbReference type="PROSITE" id="PS50048">
    <property type="entry name" value="ZN2_CY6_FUNGAL_2"/>
    <property type="match status" value="1"/>
</dbReference>
<keyword evidence="4" id="KW-0804">Transcription</keyword>
<comment type="subcellular location">
    <subcellularLocation>
        <location evidence="1">Nucleus</location>
    </subcellularLocation>
</comment>
<dbReference type="Pfam" id="PF00172">
    <property type="entry name" value="Zn_clus"/>
    <property type="match status" value="1"/>
</dbReference>
<dbReference type="HOGENOM" id="CLU_1713910_0_0_1"/>
<dbReference type="GO" id="GO:0000976">
    <property type="term" value="F:transcription cis-regulatory region binding"/>
    <property type="evidence" value="ECO:0007669"/>
    <property type="project" value="TreeGrafter"/>
</dbReference>
<dbReference type="EMBL" id="AKCT01000010">
    <property type="protein sequence ID" value="EKV19715.1"/>
    <property type="molecule type" value="Genomic_DNA"/>
</dbReference>
<evidence type="ECO:0000313" key="7">
    <source>
        <dbReference type="EMBL" id="EKV19715.1"/>
    </source>
</evidence>
<gene>
    <name evidence="7" type="ORF">PDIG_01620</name>
</gene>
<evidence type="ECO:0000259" key="6">
    <source>
        <dbReference type="PROSITE" id="PS50048"/>
    </source>
</evidence>
<dbReference type="PROSITE" id="PS00463">
    <property type="entry name" value="ZN2_CY6_FUNGAL_1"/>
    <property type="match status" value="1"/>
</dbReference>
<dbReference type="InterPro" id="IPR051089">
    <property type="entry name" value="prtT"/>
</dbReference>
<dbReference type="InterPro" id="IPR036864">
    <property type="entry name" value="Zn2-C6_fun-type_DNA-bd_sf"/>
</dbReference>
<dbReference type="AlphaFoldDB" id="K9GCL2"/>
<organism evidence="7 8">
    <name type="scientific">Penicillium digitatum (strain PHI26 / CECT 20796)</name>
    <name type="common">Green mold</name>
    <dbReference type="NCBI Taxonomy" id="1170229"/>
    <lineage>
        <taxon>Eukaryota</taxon>
        <taxon>Fungi</taxon>
        <taxon>Dikarya</taxon>
        <taxon>Ascomycota</taxon>
        <taxon>Pezizomycotina</taxon>
        <taxon>Eurotiomycetes</taxon>
        <taxon>Eurotiomycetidae</taxon>
        <taxon>Eurotiales</taxon>
        <taxon>Aspergillaceae</taxon>
        <taxon>Penicillium</taxon>
    </lineage>
</organism>
<name>K9GCL2_PEND2</name>
<keyword evidence="2" id="KW-0805">Transcription regulation</keyword>
<dbReference type="SMART" id="SM00066">
    <property type="entry name" value="GAL4"/>
    <property type="match status" value="1"/>
</dbReference>
<dbReference type="GO" id="GO:0005634">
    <property type="term" value="C:nucleus"/>
    <property type="evidence" value="ECO:0007669"/>
    <property type="project" value="UniProtKB-SubCell"/>
</dbReference>
<dbReference type="InParanoid" id="K9GCL2"/>
<accession>K9GCL2</accession>
<evidence type="ECO:0000256" key="1">
    <source>
        <dbReference type="ARBA" id="ARBA00004123"/>
    </source>
</evidence>
<dbReference type="STRING" id="1170229.K9GCL2"/>
<dbReference type="Gene3D" id="4.10.240.10">
    <property type="entry name" value="Zn(2)-C6 fungal-type DNA-binding domain"/>
    <property type="match status" value="1"/>
</dbReference>
<proteinExistence type="predicted"/>
<sequence>MDSTGSSQGQPSKRLACNRCHQQKLRCHRNILPGRPCARCENAGTECIFEPPLRPGRPSSRCKVQSMQKSAKDTEMAITNGDELNYASRQCTHSVARQDVGVDLEGLGDSTRCDNPAAAGWFSLLSCAAGFGSYNSDASRDRFYESFVRLSIS</sequence>
<dbReference type="PANTHER" id="PTHR31845">
    <property type="entry name" value="FINGER DOMAIN PROTEIN, PUTATIVE-RELATED"/>
    <property type="match status" value="1"/>
</dbReference>
<dbReference type="PANTHER" id="PTHR31845:SF17">
    <property type="entry name" value="ZN(II)2CYS6 TRANSCRIPTION FACTOR (EUROFUNG)"/>
    <property type="match status" value="1"/>
</dbReference>
<evidence type="ECO:0000256" key="4">
    <source>
        <dbReference type="ARBA" id="ARBA00023163"/>
    </source>
</evidence>
<feature type="domain" description="Zn(2)-C6 fungal-type" evidence="6">
    <location>
        <begin position="16"/>
        <end position="49"/>
    </location>
</feature>
<evidence type="ECO:0000256" key="2">
    <source>
        <dbReference type="ARBA" id="ARBA00023015"/>
    </source>
</evidence>
<keyword evidence="5" id="KW-0539">Nucleus</keyword>
<dbReference type="SUPFAM" id="SSF57701">
    <property type="entry name" value="Zn2/Cys6 DNA-binding domain"/>
    <property type="match status" value="1"/>
</dbReference>
<keyword evidence="3" id="KW-0238">DNA-binding</keyword>
<comment type="caution">
    <text evidence="7">The sequence shown here is derived from an EMBL/GenBank/DDBJ whole genome shotgun (WGS) entry which is preliminary data.</text>
</comment>
<dbReference type="OrthoDB" id="4330117at2759"/>
<dbReference type="Proteomes" id="UP000009882">
    <property type="component" value="Unassembled WGS sequence"/>
</dbReference>